<organism evidence="3">
    <name type="scientific">Onchocerca flexuosa</name>
    <dbReference type="NCBI Taxonomy" id="387005"/>
    <lineage>
        <taxon>Eukaryota</taxon>
        <taxon>Metazoa</taxon>
        <taxon>Ecdysozoa</taxon>
        <taxon>Nematoda</taxon>
        <taxon>Chromadorea</taxon>
        <taxon>Rhabditida</taxon>
        <taxon>Spirurina</taxon>
        <taxon>Spiruromorpha</taxon>
        <taxon>Filarioidea</taxon>
        <taxon>Onchocercidae</taxon>
        <taxon>Onchocerca</taxon>
    </lineage>
</organism>
<evidence type="ECO:0000313" key="3">
    <source>
        <dbReference type="WBParaSite" id="OFLC_0001427301-mRNA-1"/>
    </source>
</evidence>
<reference evidence="3" key="2">
    <citation type="submission" date="2016-06" db="UniProtKB">
        <authorList>
            <consortium name="WormBaseParasite"/>
        </authorList>
    </citation>
    <scope>IDENTIFICATION</scope>
</reference>
<sequence>MFMRVERRKARCDDGDIVDPESGEEPFIDDHEAQLATAIKLCHIALIHATAAVIVTATAAVQFGNQTVCKCSKQLQQHA</sequence>
<reference evidence="1 2" key="1">
    <citation type="submission" date="2015-12" db="EMBL/GenBank/DDBJ databases">
        <title>Draft genome of the nematode, Onchocerca flexuosa.</title>
        <authorList>
            <person name="Mitreva M."/>
        </authorList>
    </citation>
    <scope>NUCLEOTIDE SEQUENCE [LARGE SCALE GENOMIC DNA]</scope>
    <source>
        <strain evidence="1">Red Deer</strain>
    </source>
</reference>
<protein>
    <submittedName>
        <fullName evidence="1 3">Uncharacterized protein</fullName>
    </submittedName>
</protein>
<name>A0A183I3F3_9BILA</name>
<proteinExistence type="predicted"/>
<gene>
    <name evidence="1" type="ORF">X798_05602</name>
</gene>
<dbReference type="Proteomes" id="UP000242913">
    <property type="component" value="Unassembled WGS sequence"/>
</dbReference>
<dbReference type="AlphaFoldDB" id="A0A183I3F3"/>
<accession>A0A183I3F3</accession>
<dbReference type="WBParaSite" id="OFLC_0001427301-mRNA-1">
    <property type="protein sequence ID" value="OFLC_0001427301-mRNA-1"/>
    <property type="gene ID" value="OFLC_0001427301"/>
</dbReference>
<dbReference type="EMBL" id="KZ270033">
    <property type="protein sequence ID" value="OZC07374.1"/>
    <property type="molecule type" value="Genomic_DNA"/>
</dbReference>
<keyword evidence="2" id="KW-1185">Reference proteome</keyword>
<evidence type="ECO:0000313" key="1">
    <source>
        <dbReference type="EMBL" id="OZC07374.1"/>
    </source>
</evidence>
<evidence type="ECO:0000313" key="2">
    <source>
        <dbReference type="Proteomes" id="UP000242913"/>
    </source>
</evidence>